<dbReference type="Gene3D" id="3.40.50.720">
    <property type="entry name" value="NAD(P)-binding Rossmann-like Domain"/>
    <property type="match status" value="1"/>
</dbReference>
<dbReference type="InterPro" id="IPR049064">
    <property type="entry name" value="NAD_Glu_DH_ACT3"/>
</dbReference>
<dbReference type="InterPro" id="IPR007780">
    <property type="entry name" value="NAD_Glu_DH_bac"/>
</dbReference>
<protein>
    <submittedName>
        <fullName evidence="7">NAD-glutamate dehydrogenase</fullName>
    </submittedName>
</protein>
<feature type="domain" description="NAD-specific glutamate dehydrogenase C-terminal" evidence="3">
    <location>
        <begin position="1261"/>
        <end position="1525"/>
    </location>
</feature>
<keyword evidence="1" id="KW-0560">Oxidoreductase</keyword>
<dbReference type="Pfam" id="PF21076">
    <property type="entry name" value="GDH_ACT2"/>
    <property type="match status" value="1"/>
</dbReference>
<dbReference type="PIRSF" id="PIRSF036761">
    <property type="entry name" value="GDH_Mll4104"/>
    <property type="match status" value="1"/>
</dbReference>
<evidence type="ECO:0000313" key="7">
    <source>
        <dbReference type="EMBL" id="MFC0388321.1"/>
    </source>
</evidence>
<dbReference type="SUPFAM" id="SSF53223">
    <property type="entry name" value="Aminoacid dehydrogenase-like, N-terminal domain"/>
    <property type="match status" value="1"/>
</dbReference>
<dbReference type="InterPro" id="IPR048381">
    <property type="entry name" value="GDH_C"/>
</dbReference>
<evidence type="ECO:0000259" key="2">
    <source>
        <dbReference type="Pfam" id="PF05088"/>
    </source>
</evidence>
<dbReference type="InterPro" id="IPR049059">
    <property type="entry name" value="NAD_Glu_DH_HM1"/>
</dbReference>
<organism evidence="7 8">
    <name type="scientific">Muricoccus vinaceus</name>
    <dbReference type="NCBI Taxonomy" id="424704"/>
    <lineage>
        <taxon>Bacteria</taxon>
        <taxon>Pseudomonadati</taxon>
        <taxon>Pseudomonadota</taxon>
        <taxon>Alphaproteobacteria</taxon>
        <taxon>Acetobacterales</taxon>
        <taxon>Roseomonadaceae</taxon>
        <taxon>Muricoccus</taxon>
    </lineage>
</organism>
<dbReference type="PANTHER" id="PTHR43403">
    <property type="entry name" value="NAD-SPECIFIC GLUTAMATE DEHYDROGENASE"/>
    <property type="match status" value="1"/>
</dbReference>
<reference evidence="7 8" key="1">
    <citation type="submission" date="2024-09" db="EMBL/GenBank/DDBJ databases">
        <authorList>
            <person name="Sun Q."/>
            <person name="Mori K."/>
        </authorList>
    </citation>
    <scope>NUCLEOTIDE SEQUENCE [LARGE SCALE GENOMIC DNA]</scope>
    <source>
        <strain evidence="7 8">CCM 7468</strain>
    </source>
</reference>
<dbReference type="InterPro" id="IPR049062">
    <property type="entry name" value="NAD_Glu_DH_ACT2"/>
</dbReference>
<feature type="domain" description="NAD-glutamate dehydrogenase catalytic" evidence="2">
    <location>
        <begin position="729"/>
        <end position="1215"/>
    </location>
</feature>
<evidence type="ECO:0000313" key="8">
    <source>
        <dbReference type="Proteomes" id="UP001589789"/>
    </source>
</evidence>
<proteinExistence type="predicted"/>
<evidence type="ECO:0000259" key="6">
    <source>
        <dbReference type="Pfam" id="PF21077"/>
    </source>
</evidence>
<dbReference type="InterPro" id="IPR036291">
    <property type="entry name" value="NAD(P)-bd_dom_sf"/>
</dbReference>
<feature type="domain" description="NAD-glutamate dehydrogenase ACT2" evidence="5">
    <location>
        <begin position="409"/>
        <end position="495"/>
    </location>
</feature>
<gene>
    <name evidence="7" type="ORF">ACFFIC_22675</name>
</gene>
<dbReference type="Proteomes" id="UP001589789">
    <property type="component" value="Unassembled WGS sequence"/>
</dbReference>
<dbReference type="InterPro" id="IPR046346">
    <property type="entry name" value="Aminoacid_DH-like_N_sf"/>
</dbReference>
<dbReference type="PANTHER" id="PTHR43403:SF1">
    <property type="entry name" value="NAD-SPECIFIC GLUTAMATE DEHYDROGENASE"/>
    <property type="match status" value="1"/>
</dbReference>
<dbReference type="Pfam" id="PF05088">
    <property type="entry name" value="Bac_GDH_CD"/>
    <property type="match status" value="1"/>
</dbReference>
<evidence type="ECO:0000259" key="5">
    <source>
        <dbReference type="Pfam" id="PF21076"/>
    </source>
</evidence>
<feature type="domain" description="NAD-glutamate dehydrogenase N-terminal ACT1" evidence="4">
    <location>
        <begin position="50"/>
        <end position="168"/>
    </location>
</feature>
<dbReference type="InterPro" id="IPR024727">
    <property type="entry name" value="NAD_Glu_DH_N_ACT1"/>
</dbReference>
<dbReference type="Pfam" id="PF21074">
    <property type="entry name" value="GDH_C"/>
    <property type="match status" value="1"/>
</dbReference>
<comment type="caution">
    <text evidence="7">The sequence shown here is derived from an EMBL/GenBank/DDBJ whole genome shotgun (WGS) entry which is preliminary data.</text>
</comment>
<dbReference type="Pfam" id="PF21077">
    <property type="entry name" value="GDH_ACT3"/>
    <property type="match status" value="1"/>
</dbReference>
<dbReference type="Pfam" id="PF21079">
    <property type="entry name" value="GDH_HM2"/>
    <property type="match status" value="1"/>
</dbReference>
<dbReference type="Pfam" id="PF21073">
    <property type="entry name" value="GDH_HM1"/>
    <property type="match status" value="1"/>
</dbReference>
<dbReference type="EMBL" id="JBHLVZ010000083">
    <property type="protein sequence ID" value="MFC0388321.1"/>
    <property type="molecule type" value="Genomic_DNA"/>
</dbReference>
<name>A0ABV6IXI5_9PROT</name>
<dbReference type="InterPro" id="IPR028971">
    <property type="entry name" value="NAD-GDH_cat"/>
</dbReference>
<evidence type="ECO:0000259" key="4">
    <source>
        <dbReference type="Pfam" id="PF21075"/>
    </source>
</evidence>
<dbReference type="Pfam" id="PF21078">
    <property type="entry name" value="GDH_HM3"/>
    <property type="match status" value="1"/>
</dbReference>
<evidence type="ECO:0000256" key="1">
    <source>
        <dbReference type="ARBA" id="ARBA00023002"/>
    </source>
</evidence>
<dbReference type="InterPro" id="IPR049056">
    <property type="entry name" value="NAD_Glu_DH_HM3"/>
</dbReference>
<evidence type="ECO:0000259" key="3">
    <source>
        <dbReference type="Pfam" id="PF21074"/>
    </source>
</evidence>
<accession>A0ABV6IXI5</accession>
<dbReference type="InterPro" id="IPR049058">
    <property type="entry name" value="NAD_Glu_DH_HM2"/>
</dbReference>
<dbReference type="SUPFAM" id="SSF51735">
    <property type="entry name" value="NAD(P)-binding Rossmann-fold domains"/>
    <property type="match status" value="1"/>
</dbReference>
<dbReference type="RefSeq" id="WP_377054612.1">
    <property type="nucleotide sequence ID" value="NZ_JBHLVZ010000083.1"/>
</dbReference>
<sequence length="1558" mass="163562">MPDDLTSAPHPSGGEGMRAALLADGAAALMRMAPALPPAAQDLLRGLGAGLPLEELAAVAPEALAAEAASLFSVAAVRKAGTVALRLTPPQGSGGSAGVGAVAEVATDDMPFLVESALAALSLSGRGVRRLMHPILSVRRDAAGRVQAIGPAAPGGPNESLMRIEIAASGTGRAAPADWPAVEATLRRALAEVRLAVGDFAPMLERLRQAEVEVSGAPEGEEAIAFLRWLAEDNFVFLGHRVLRLPPGGGPIAMEDGLGLLRDEGVPVFDALRDLSAVPAPVREALAQPVALAVAKANMRLLVHRPSHADVIATRILAADGRVVGLRLFMGLFAATAYNRNPRSIPWLGPKVKRILAASGAVPDSHDARAFQSVLDTWPRDELFQAEEAEILAGARRAVDLAIRPRPALVLRRDPFGRFVSAIAWLPREGFDTRLRERVGRLLAAAFGGRLSAFYIAIGDTPLARVHYVIGTDPGVAPALDAGALEVAIARAARRFPEALGEALAEAAGEAEGARLAARWAEAFPASYAEEMTAAQAVADLRLAEAALAAGRPVASVSRIPGEGARRLSLRLASPGGPLPLADALPLFESLDLRAIEEQPWRLAPAGAAPVVLHVFALEAGTEAAEDRFDELLDALSALLEGRAEADGFNRLALRAGITWREAWLLRAVFRWCKQVGFAFPQPAVEGALAAVPEAARLLVALFKARFDPDATDRAGEEARAAAGWAALVEGIADPDTDRILARLRTALDAVVRTNYFQGKDYLSLKIESARAGEMPDPRPWREIFVSAMHMEGCHLRAGPVARGGIRWSDRREDFRTEILGLMKAQRLKNVIIVPTGAKGGFILKGNVPAASDREAFMAAGIAAYQTLIRAMLDVTDNYGADGSVVPPARVVRRDGDDPYIVAAADKGTATFSDIANGLSGEYGFWLGDAFASGGSAGYDHKEMGITARGAWVMIARHFAEMGRDIQAEPFTCAGVGDMSGDVFGNGLLISRQTRLVAAFDHRHIFIDPDPDPEVSFNERARLFALPRSSWADYEVRLVSEGGGVFPRNARFIPLSPQARALLGIEEERAEPAAVMRAILRAEVDLLYFGGIGTYVKAATESQAEAGDRANDALRIDGGEVRARVLGEGANLAVTQAGRIEAARAGVALDTDALDNSAGVSTSDHEVNIKILLAEAERGGAITRRQRDDLLESMTEEVAALVLADNAAQFGALSLEQAAGAEALPAQAALMVRLEGVGLLDRAVLGLPSAARMAERIGAGDALTRPEIAALLPVAKLWLADAVEEGALPDDPALLPLLRGYFPHPLQERFPGLIAGHRLRRNLVATMLANAAANRLGPAGVSRLAAEGDGASVARAAWLADRLFGIGAAEDSLEAAPLPPDARRAALLVLRRLHEDAARALLGDATPLAEAERLLRPGVEALIAAVPVPRDTVLPEAAARLVAGAGSLSAAIGIVRLAAGTEVSPERAAAAWDAAGREFGLEALRSAAQAAPAPGAFGPRARAALLEDLAALQTRLARAALAGQPVTPPVDAVRLAREAAGLGELSAVSVALRALARA</sequence>
<dbReference type="Pfam" id="PF21075">
    <property type="entry name" value="GDH_ACT1"/>
    <property type="match status" value="1"/>
</dbReference>
<keyword evidence="8" id="KW-1185">Reference proteome</keyword>
<feature type="domain" description="NAD-glutamate dehydrogenase ACT3" evidence="6">
    <location>
        <begin position="561"/>
        <end position="625"/>
    </location>
</feature>